<sequence>MRRGALLLLAALAIGSASGWALLDGLAALWGSPPLHQPALLPPDAPLHDVEHVECRTAAFGCLPSGGCVRTLAGCKPRVGHYWATSEAAADAGWGAVGRFFTPPPPTRIMTRRGLMDVKAGLFYASYTLLEAEAPPPSHLPLLLYQILVFVCIPLIFILLMRALTR</sequence>
<keyword evidence="4" id="KW-1185">Reference proteome</keyword>
<name>A0AB34JUD7_PRYPA</name>
<keyword evidence="1" id="KW-1133">Transmembrane helix</keyword>
<keyword evidence="2" id="KW-0732">Signal</keyword>
<feature type="signal peptide" evidence="2">
    <location>
        <begin position="1"/>
        <end position="19"/>
    </location>
</feature>
<evidence type="ECO:0000256" key="2">
    <source>
        <dbReference type="SAM" id="SignalP"/>
    </source>
</evidence>
<evidence type="ECO:0000313" key="3">
    <source>
        <dbReference type="EMBL" id="KAL1525290.1"/>
    </source>
</evidence>
<comment type="caution">
    <text evidence="3">The sequence shown here is derived from an EMBL/GenBank/DDBJ whole genome shotgun (WGS) entry which is preliminary data.</text>
</comment>
<dbReference type="AlphaFoldDB" id="A0AB34JUD7"/>
<evidence type="ECO:0000313" key="4">
    <source>
        <dbReference type="Proteomes" id="UP001515480"/>
    </source>
</evidence>
<keyword evidence="1" id="KW-0812">Transmembrane</keyword>
<gene>
    <name evidence="3" type="ORF">AB1Y20_020152</name>
</gene>
<feature type="chain" id="PRO_5044214906" evidence="2">
    <location>
        <begin position="20"/>
        <end position="166"/>
    </location>
</feature>
<accession>A0AB34JUD7</accession>
<reference evidence="3 4" key="1">
    <citation type="journal article" date="2024" name="Science">
        <title>Giant polyketide synthase enzymes in the biosynthesis of giant marine polyether toxins.</title>
        <authorList>
            <person name="Fallon T.R."/>
            <person name="Shende V.V."/>
            <person name="Wierzbicki I.H."/>
            <person name="Pendleton A.L."/>
            <person name="Watervoot N.F."/>
            <person name="Auber R.P."/>
            <person name="Gonzalez D.J."/>
            <person name="Wisecaver J.H."/>
            <person name="Moore B.S."/>
        </authorList>
    </citation>
    <scope>NUCLEOTIDE SEQUENCE [LARGE SCALE GENOMIC DNA]</scope>
    <source>
        <strain evidence="3 4">12B1</strain>
    </source>
</reference>
<proteinExistence type="predicted"/>
<protein>
    <submittedName>
        <fullName evidence="3">Uncharacterized protein</fullName>
    </submittedName>
</protein>
<organism evidence="3 4">
    <name type="scientific">Prymnesium parvum</name>
    <name type="common">Toxic golden alga</name>
    <dbReference type="NCBI Taxonomy" id="97485"/>
    <lineage>
        <taxon>Eukaryota</taxon>
        <taxon>Haptista</taxon>
        <taxon>Haptophyta</taxon>
        <taxon>Prymnesiophyceae</taxon>
        <taxon>Prymnesiales</taxon>
        <taxon>Prymnesiaceae</taxon>
        <taxon>Prymnesium</taxon>
    </lineage>
</organism>
<dbReference type="EMBL" id="JBGBPQ010000004">
    <property type="protein sequence ID" value="KAL1525290.1"/>
    <property type="molecule type" value="Genomic_DNA"/>
</dbReference>
<evidence type="ECO:0000256" key="1">
    <source>
        <dbReference type="SAM" id="Phobius"/>
    </source>
</evidence>
<dbReference type="Proteomes" id="UP001515480">
    <property type="component" value="Unassembled WGS sequence"/>
</dbReference>
<feature type="transmembrane region" description="Helical" evidence="1">
    <location>
        <begin position="143"/>
        <end position="164"/>
    </location>
</feature>
<keyword evidence="1" id="KW-0472">Membrane</keyword>